<evidence type="ECO:0000313" key="4">
    <source>
        <dbReference type="Proteomes" id="UP001055156"/>
    </source>
</evidence>
<organism evidence="3 4">
    <name type="scientific">Methylobacterium organophilum</name>
    <dbReference type="NCBI Taxonomy" id="410"/>
    <lineage>
        <taxon>Bacteria</taxon>
        <taxon>Pseudomonadati</taxon>
        <taxon>Pseudomonadota</taxon>
        <taxon>Alphaproteobacteria</taxon>
        <taxon>Hyphomicrobiales</taxon>
        <taxon>Methylobacteriaceae</taxon>
        <taxon>Methylobacterium</taxon>
    </lineage>
</organism>
<evidence type="ECO:0000256" key="1">
    <source>
        <dbReference type="SAM" id="MobiDB-lite"/>
    </source>
</evidence>
<reference evidence="3" key="1">
    <citation type="journal article" date="2021" name="Front. Microbiol.">
        <title>Comprehensive Comparative Genomics and Phenotyping of Methylobacterium Species.</title>
        <authorList>
            <person name="Alessa O."/>
            <person name="Ogura Y."/>
            <person name="Fujitani Y."/>
            <person name="Takami H."/>
            <person name="Hayashi T."/>
            <person name="Sahin N."/>
            <person name="Tani A."/>
        </authorList>
    </citation>
    <scope>NUCLEOTIDE SEQUENCE</scope>
    <source>
        <strain evidence="3">NBRC 15689</strain>
    </source>
</reference>
<evidence type="ECO:0000313" key="3">
    <source>
        <dbReference type="EMBL" id="GJE26147.1"/>
    </source>
</evidence>
<dbReference type="Proteomes" id="UP001055156">
    <property type="component" value="Unassembled WGS sequence"/>
</dbReference>
<name>A0ABQ4T681_METOR</name>
<dbReference type="RefSeq" id="WP_238310088.1">
    <property type="nucleotide sequence ID" value="NZ_BPQV01000002.1"/>
</dbReference>
<comment type="caution">
    <text evidence="3">The sequence shown here is derived from an EMBL/GenBank/DDBJ whole genome shotgun (WGS) entry which is preliminary data.</text>
</comment>
<accession>A0ABQ4T681</accession>
<dbReference type="EMBL" id="BPQV01000002">
    <property type="protein sequence ID" value="GJE26147.1"/>
    <property type="molecule type" value="Genomic_DNA"/>
</dbReference>
<protein>
    <submittedName>
        <fullName evidence="3">Uncharacterized protein</fullName>
    </submittedName>
</protein>
<feature type="signal peptide" evidence="2">
    <location>
        <begin position="1"/>
        <end position="22"/>
    </location>
</feature>
<keyword evidence="4" id="KW-1185">Reference proteome</keyword>
<feature type="chain" id="PRO_5045321776" evidence="2">
    <location>
        <begin position="23"/>
        <end position="111"/>
    </location>
</feature>
<gene>
    <name evidence="3" type="ORF">LKMONMHP_0994</name>
</gene>
<keyword evidence="2" id="KW-0732">Signal</keyword>
<feature type="region of interest" description="Disordered" evidence="1">
    <location>
        <begin position="36"/>
        <end position="79"/>
    </location>
</feature>
<proteinExistence type="predicted"/>
<sequence length="111" mass="11704">MARWRGLAAFLCLGAAGLPASAADLYEPYPAPPPSARFFPRSDGDGVVTGVPAGPQRVVGCAPRRAPVPTDAPDDPSYVGSPYGLGKPSYYGFRPPLGRDDPFGRPLRYCP</sequence>
<reference evidence="3" key="2">
    <citation type="submission" date="2021-08" db="EMBL/GenBank/DDBJ databases">
        <authorList>
            <person name="Tani A."/>
            <person name="Ola A."/>
            <person name="Ogura Y."/>
            <person name="Katsura K."/>
            <person name="Hayashi T."/>
        </authorList>
    </citation>
    <scope>NUCLEOTIDE SEQUENCE</scope>
    <source>
        <strain evidence="3">NBRC 15689</strain>
    </source>
</reference>
<evidence type="ECO:0000256" key="2">
    <source>
        <dbReference type="SAM" id="SignalP"/>
    </source>
</evidence>